<keyword evidence="8 9" id="KW-0411">Iron-sulfur</keyword>
<keyword evidence="5 9" id="KW-0479">Metal-binding</keyword>
<evidence type="ECO:0000256" key="3">
    <source>
        <dbReference type="ARBA" id="ARBA00022448"/>
    </source>
</evidence>
<comment type="subcellular location">
    <subcellularLocation>
        <location evidence="1 9">Plastid</location>
        <location evidence="1 9">Chloroplast</location>
    </subcellularLocation>
</comment>
<reference evidence="11" key="2">
    <citation type="submission" date="2019-07" db="EMBL/GenBank/DDBJ databases">
        <authorList>
            <person name="Yang Y."/>
            <person name="Bocs S."/>
            <person name="Baudouin L."/>
        </authorList>
    </citation>
    <scope>NUCLEOTIDE SEQUENCE</scope>
    <source>
        <tissue evidence="11">Spear leaf of Hainan Tall coconut</tissue>
    </source>
</reference>
<keyword evidence="9" id="KW-0150">Chloroplast</keyword>
<organism evidence="11 12">
    <name type="scientific">Cocos nucifera</name>
    <name type="common">Coconut palm</name>
    <dbReference type="NCBI Taxonomy" id="13894"/>
    <lineage>
        <taxon>Eukaryota</taxon>
        <taxon>Viridiplantae</taxon>
        <taxon>Streptophyta</taxon>
        <taxon>Embryophyta</taxon>
        <taxon>Tracheophyta</taxon>
        <taxon>Spermatophyta</taxon>
        <taxon>Magnoliopsida</taxon>
        <taxon>Liliopsida</taxon>
        <taxon>Arecaceae</taxon>
        <taxon>Arecoideae</taxon>
        <taxon>Cocoseae</taxon>
        <taxon>Attaleinae</taxon>
        <taxon>Cocos</taxon>
    </lineage>
</organism>
<feature type="domain" description="2Fe-2S ferredoxin-type" evidence="10">
    <location>
        <begin position="35"/>
        <end position="126"/>
    </location>
</feature>
<keyword evidence="3 9" id="KW-0813">Transport</keyword>
<sequence length="130" mass="14071">MLPKSPSSLGFSRTISKPLVLSSSTCFRTSAMAVYKVKLISPDGKEHEFEAPDDAYILDSAEVAGLDLPCSCRAGTCSYCTGRIASGSVDQSEGFFLDDSHKEKGYILTCISYPTSDCVIHTHKESELFS</sequence>
<dbReference type="EMBL" id="CM017877">
    <property type="protein sequence ID" value="KAG1348220.1"/>
    <property type="molecule type" value="Genomic_DNA"/>
</dbReference>
<comment type="caution">
    <text evidence="11">The sequence shown here is derived from an EMBL/GenBank/DDBJ whole genome shotgun (WGS) entry which is preliminary data.</text>
</comment>
<dbReference type="GO" id="GO:0051537">
    <property type="term" value="F:2 iron, 2 sulfur cluster binding"/>
    <property type="evidence" value="ECO:0007669"/>
    <property type="project" value="UniProtKB-KW"/>
</dbReference>
<evidence type="ECO:0000256" key="5">
    <source>
        <dbReference type="ARBA" id="ARBA00022723"/>
    </source>
</evidence>
<dbReference type="GO" id="GO:0009055">
    <property type="term" value="F:electron transfer activity"/>
    <property type="evidence" value="ECO:0007669"/>
    <property type="project" value="InterPro"/>
</dbReference>
<dbReference type="FunFam" id="3.10.20.30:FF:000014">
    <property type="entry name" value="Ferredoxin"/>
    <property type="match status" value="1"/>
</dbReference>
<keyword evidence="7 9" id="KW-0408">Iron</keyword>
<dbReference type="InterPro" id="IPR012675">
    <property type="entry name" value="Beta-grasp_dom_sf"/>
</dbReference>
<comment type="function">
    <text evidence="9">Ferredoxins are iron-sulfur proteins that transfer electrons in a wide variety of metabolic reactions.</text>
</comment>
<dbReference type="Pfam" id="PF00111">
    <property type="entry name" value="Fer2"/>
    <property type="match status" value="1"/>
</dbReference>
<dbReference type="AlphaFoldDB" id="A0A8K0N438"/>
<evidence type="ECO:0000313" key="12">
    <source>
        <dbReference type="Proteomes" id="UP000797356"/>
    </source>
</evidence>
<evidence type="ECO:0000256" key="4">
    <source>
        <dbReference type="ARBA" id="ARBA00022714"/>
    </source>
</evidence>
<name>A0A8K0N438_COCNU</name>
<keyword evidence="6 9" id="KW-0249">Electron transport</keyword>
<dbReference type="CDD" id="cd00207">
    <property type="entry name" value="fer2"/>
    <property type="match status" value="1"/>
</dbReference>
<dbReference type="GO" id="GO:0009507">
    <property type="term" value="C:chloroplast"/>
    <property type="evidence" value="ECO:0007669"/>
    <property type="project" value="UniProtKB-SubCell"/>
</dbReference>
<evidence type="ECO:0000256" key="9">
    <source>
        <dbReference type="RuleBase" id="RU364001"/>
    </source>
</evidence>
<comment type="cofactor">
    <cofactor evidence="9">
        <name>[2Fe-2S] cluster</name>
        <dbReference type="ChEBI" id="CHEBI:190135"/>
    </cofactor>
    <text evidence="9">Binds 1 [2Fe-2S] cluster.</text>
</comment>
<gene>
    <name evidence="11" type="ORF">COCNU_06G020490</name>
</gene>
<accession>A0A8K0N438</accession>
<dbReference type="PANTHER" id="PTHR43112:SF30">
    <property type="entry name" value="FERREDOXIN-3, CHLOROPLASTIC"/>
    <property type="match status" value="1"/>
</dbReference>
<dbReference type="PROSITE" id="PS51085">
    <property type="entry name" value="2FE2S_FER_2"/>
    <property type="match status" value="1"/>
</dbReference>
<evidence type="ECO:0000256" key="6">
    <source>
        <dbReference type="ARBA" id="ARBA00022982"/>
    </source>
</evidence>
<dbReference type="InterPro" id="IPR001041">
    <property type="entry name" value="2Fe-2S_ferredoxin-type"/>
</dbReference>
<evidence type="ECO:0000256" key="1">
    <source>
        <dbReference type="ARBA" id="ARBA00004229"/>
    </source>
</evidence>
<reference evidence="11" key="1">
    <citation type="journal article" date="2017" name="Gigascience">
        <title>The genome draft of coconut (Cocos nucifera).</title>
        <authorList>
            <person name="Xiao Y."/>
            <person name="Xu P."/>
            <person name="Fan H."/>
            <person name="Baudouin L."/>
            <person name="Xia W."/>
            <person name="Bocs S."/>
            <person name="Xu J."/>
            <person name="Li Q."/>
            <person name="Guo A."/>
            <person name="Zhou L."/>
            <person name="Li J."/>
            <person name="Wu Y."/>
            <person name="Ma Z."/>
            <person name="Armero A."/>
            <person name="Issali A.E."/>
            <person name="Liu N."/>
            <person name="Peng M."/>
            <person name="Yang Y."/>
        </authorList>
    </citation>
    <scope>NUCLEOTIDE SEQUENCE</scope>
    <source>
        <tissue evidence="11">Spear leaf of Hainan Tall coconut</tissue>
    </source>
</reference>
<dbReference type="SUPFAM" id="SSF54292">
    <property type="entry name" value="2Fe-2S ferredoxin-like"/>
    <property type="match status" value="1"/>
</dbReference>
<dbReference type="Gene3D" id="3.10.20.30">
    <property type="match status" value="1"/>
</dbReference>
<dbReference type="PANTHER" id="PTHR43112">
    <property type="entry name" value="FERREDOXIN"/>
    <property type="match status" value="1"/>
</dbReference>
<comment type="similarity">
    <text evidence="2 9">Belongs to the 2Fe2S plant-type ferredoxin family.</text>
</comment>
<dbReference type="GO" id="GO:0022900">
    <property type="term" value="P:electron transport chain"/>
    <property type="evidence" value="ECO:0007669"/>
    <property type="project" value="InterPro"/>
</dbReference>
<evidence type="ECO:0000256" key="7">
    <source>
        <dbReference type="ARBA" id="ARBA00023004"/>
    </source>
</evidence>
<keyword evidence="9" id="KW-0934">Plastid</keyword>
<dbReference type="NCBIfam" id="TIGR02008">
    <property type="entry name" value="fdx_plant"/>
    <property type="match status" value="1"/>
</dbReference>
<dbReference type="OrthoDB" id="1885901at2759"/>
<evidence type="ECO:0000256" key="2">
    <source>
        <dbReference type="ARBA" id="ARBA00007874"/>
    </source>
</evidence>
<evidence type="ECO:0000259" key="10">
    <source>
        <dbReference type="PROSITE" id="PS51085"/>
    </source>
</evidence>
<keyword evidence="4 9" id="KW-0001">2Fe-2S</keyword>
<dbReference type="InterPro" id="IPR036010">
    <property type="entry name" value="2Fe-2S_ferredoxin-like_sf"/>
</dbReference>
<evidence type="ECO:0000313" key="11">
    <source>
        <dbReference type="EMBL" id="KAG1348220.1"/>
    </source>
</evidence>
<proteinExistence type="inferred from homology"/>
<evidence type="ECO:0000256" key="8">
    <source>
        <dbReference type="ARBA" id="ARBA00023014"/>
    </source>
</evidence>
<dbReference type="Proteomes" id="UP000797356">
    <property type="component" value="Chromosome 6"/>
</dbReference>
<keyword evidence="12" id="KW-1185">Reference proteome</keyword>
<dbReference type="GO" id="GO:0046872">
    <property type="term" value="F:metal ion binding"/>
    <property type="evidence" value="ECO:0007669"/>
    <property type="project" value="UniProtKB-KW"/>
</dbReference>
<dbReference type="InterPro" id="IPR010241">
    <property type="entry name" value="Fd_pln"/>
</dbReference>
<protein>
    <recommendedName>
        <fullName evidence="9">Ferredoxin</fullName>
    </recommendedName>
</protein>